<accession>A0ABS9QF59</accession>
<evidence type="ECO:0000313" key="1">
    <source>
        <dbReference type="EMBL" id="MCG7506059.1"/>
    </source>
</evidence>
<comment type="caution">
    <text evidence="1">The sequence shown here is derived from an EMBL/GenBank/DDBJ whole genome shotgun (WGS) entry which is preliminary data.</text>
</comment>
<organism evidence="1 2">
    <name type="scientific">Mesorhizobium retamae</name>
    <dbReference type="NCBI Taxonomy" id="2912854"/>
    <lineage>
        <taxon>Bacteria</taxon>
        <taxon>Pseudomonadati</taxon>
        <taxon>Pseudomonadota</taxon>
        <taxon>Alphaproteobacteria</taxon>
        <taxon>Hyphomicrobiales</taxon>
        <taxon>Phyllobacteriaceae</taxon>
        <taxon>Mesorhizobium</taxon>
    </lineage>
</organism>
<dbReference type="EMBL" id="JAKREW010000011">
    <property type="protein sequence ID" value="MCG7506059.1"/>
    <property type="molecule type" value="Genomic_DNA"/>
</dbReference>
<evidence type="ECO:0000313" key="2">
    <source>
        <dbReference type="Proteomes" id="UP001201701"/>
    </source>
</evidence>
<evidence type="ECO:0008006" key="3">
    <source>
        <dbReference type="Google" id="ProtNLM"/>
    </source>
</evidence>
<protein>
    <recommendedName>
        <fullName evidence="3">DUF1214 domain-containing protein</fullName>
    </recommendedName>
</protein>
<keyword evidence="2" id="KW-1185">Reference proteome</keyword>
<reference evidence="1 2" key="1">
    <citation type="submission" date="2022-02" db="EMBL/GenBank/DDBJ databases">
        <title>Draft genome sequence of Mezorhizobium retamae strain IRAMC:0171 isolated from Retama raetam nodules.</title>
        <authorList>
            <person name="Bengaied R."/>
            <person name="Sbissi I."/>
            <person name="Huber K."/>
            <person name="Ghodbane F."/>
            <person name="Nouioui I."/>
            <person name="Tarhouni M."/>
            <person name="Gtari M."/>
        </authorList>
    </citation>
    <scope>NUCLEOTIDE SEQUENCE [LARGE SCALE GENOMIC DNA]</scope>
    <source>
        <strain evidence="1 2">IRAMC:0171</strain>
    </source>
</reference>
<sequence>MWNPVANAPLGQDLQLAVIDQDGVHALIFPCQRERGGWRNVVTGAPVDIRPTHWRLWDSEITENVVLPAPR</sequence>
<name>A0ABS9QF59_9HYPH</name>
<dbReference type="Proteomes" id="UP001201701">
    <property type="component" value="Unassembled WGS sequence"/>
</dbReference>
<proteinExistence type="predicted"/>
<gene>
    <name evidence="1" type="ORF">L4923_13630</name>
</gene>